<dbReference type="Proteomes" id="UP001153076">
    <property type="component" value="Unassembled WGS sequence"/>
</dbReference>
<reference evidence="1" key="1">
    <citation type="submission" date="2022-04" db="EMBL/GenBank/DDBJ databases">
        <title>Carnegiea gigantea Genome sequencing and assembly v2.</title>
        <authorList>
            <person name="Copetti D."/>
            <person name="Sanderson M.J."/>
            <person name="Burquez A."/>
            <person name="Wojciechowski M.F."/>
        </authorList>
    </citation>
    <scope>NUCLEOTIDE SEQUENCE</scope>
    <source>
        <strain evidence="1">SGP5-SGP5p</strain>
        <tissue evidence="1">Aerial part</tissue>
    </source>
</reference>
<dbReference type="EMBL" id="JAKOGI010002600">
    <property type="protein sequence ID" value="KAJ8421678.1"/>
    <property type="molecule type" value="Genomic_DNA"/>
</dbReference>
<dbReference type="OrthoDB" id="1735196at2759"/>
<keyword evidence="2" id="KW-1185">Reference proteome</keyword>
<evidence type="ECO:0000313" key="1">
    <source>
        <dbReference type="EMBL" id="KAJ8421678.1"/>
    </source>
</evidence>
<dbReference type="AlphaFoldDB" id="A0A9Q1GKJ8"/>
<sequence>MEEFGNMQFEIGGLCNGEDFDLGIVTVDFAGLHDFDVHSLCQSQIGEADVFDSDAEKNLGQADDEDSDHDDSEDNDFKEWETYGFEESDSFLLDEEDDLEPENESLNDIDLENDTQLRMTLGHSSIDNDVGENLLIVNKMAKHASSRWVESKLLDEFKDNPNMNKGAMQKTLMRRFGVAVLITLAGG</sequence>
<name>A0A9Q1GKJ8_9CARY</name>
<organism evidence="1 2">
    <name type="scientific">Carnegiea gigantea</name>
    <dbReference type="NCBI Taxonomy" id="171969"/>
    <lineage>
        <taxon>Eukaryota</taxon>
        <taxon>Viridiplantae</taxon>
        <taxon>Streptophyta</taxon>
        <taxon>Embryophyta</taxon>
        <taxon>Tracheophyta</taxon>
        <taxon>Spermatophyta</taxon>
        <taxon>Magnoliopsida</taxon>
        <taxon>eudicotyledons</taxon>
        <taxon>Gunneridae</taxon>
        <taxon>Pentapetalae</taxon>
        <taxon>Caryophyllales</taxon>
        <taxon>Cactineae</taxon>
        <taxon>Cactaceae</taxon>
        <taxon>Cactoideae</taxon>
        <taxon>Echinocereeae</taxon>
        <taxon>Carnegiea</taxon>
    </lineage>
</organism>
<evidence type="ECO:0000313" key="2">
    <source>
        <dbReference type="Proteomes" id="UP001153076"/>
    </source>
</evidence>
<comment type="caution">
    <text evidence="1">The sequence shown here is derived from an EMBL/GenBank/DDBJ whole genome shotgun (WGS) entry which is preliminary data.</text>
</comment>
<gene>
    <name evidence="1" type="ORF">Cgig2_026666</name>
</gene>
<accession>A0A9Q1GKJ8</accession>
<protein>
    <submittedName>
        <fullName evidence="1">Uncharacterized protein</fullName>
    </submittedName>
</protein>
<proteinExistence type="predicted"/>